<keyword evidence="1" id="KW-0812">Transmembrane</keyword>
<evidence type="ECO:0000256" key="1">
    <source>
        <dbReference type="SAM" id="Phobius"/>
    </source>
</evidence>
<evidence type="ECO:0000313" key="2">
    <source>
        <dbReference type="EMBL" id="KYG64890.1"/>
    </source>
</evidence>
<gene>
    <name evidence="2" type="ORF">AZI86_11870</name>
</gene>
<dbReference type="RefSeq" id="WP_061835401.1">
    <property type="nucleotide sequence ID" value="NZ_LUKE01000002.1"/>
</dbReference>
<reference evidence="2 3" key="1">
    <citation type="submission" date="2016-03" db="EMBL/GenBank/DDBJ databases">
        <authorList>
            <person name="Ploux O."/>
        </authorList>
    </citation>
    <scope>NUCLEOTIDE SEQUENCE [LARGE SCALE GENOMIC DNA]</scope>
    <source>
        <strain evidence="2 3">R0</strain>
    </source>
</reference>
<name>A0A150WLN8_BDEBC</name>
<dbReference type="InterPro" id="IPR030925">
    <property type="entry name" value="T2SS_GspN_Lepto"/>
</dbReference>
<comment type="caution">
    <text evidence="2">The sequence shown here is derived from an EMBL/GenBank/DDBJ whole genome shotgun (WGS) entry which is preliminary data.</text>
</comment>
<keyword evidence="1" id="KW-0472">Membrane</keyword>
<evidence type="ECO:0000313" key="3">
    <source>
        <dbReference type="Proteomes" id="UP000075320"/>
    </source>
</evidence>
<protein>
    <submittedName>
        <fullName evidence="2">Type II secretion system protein GspN</fullName>
    </submittedName>
</protein>
<organism evidence="2 3">
    <name type="scientific">Bdellovibrio bacteriovorus</name>
    <dbReference type="NCBI Taxonomy" id="959"/>
    <lineage>
        <taxon>Bacteria</taxon>
        <taxon>Pseudomonadati</taxon>
        <taxon>Bdellovibrionota</taxon>
        <taxon>Bdellovibrionia</taxon>
        <taxon>Bdellovibrionales</taxon>
        <taxon>Pseudobdellovibrionaceae</taxon>
        <taxon>Bdellovibrio</taxon>
    </lineage>
</organism>
<dbReference type="Proteomes" id="UP000075320">
    <property type="component" value="Unassembled WGS sequence"/>
</dbReference>
<dbReference type="EMBL" id="LUKE01000002">
    <property type="protein sequence ID" value="KYG64890.1"/>
    <property type="molecule type" value="Genomic_DNA"/>
</dbReference>
<proteinExistence type="predicted"/>
<dbReference type="NCBIfam" id="TIGR04411">
    <property type="entry name" value="T2SS_GspN_Lepto"/>
    <property type="match status" value="1"/>
</dbReference>
<keyword evidence="1" id="KW-1133">Transmembrane helix</keyword>
<sequence>MEQLRELITLIRNSKGKILVLILSAFVFTFLLFPFDDLSDLISSQVSKVTNNSVYVSFEKLKMSFFPQPGVKMDQVYIESIRTPALSAQELVITPSISGLIAQKPYGQVSAKGLLKGDVEVEVGKGSRTENGIERHRVEVSAKKVSLQDLRELANLPVLLKGELDLESTALADLTFQEQPDVEIDLKINKFELPPSNVNTPMGPLTLPDLKLTSVELKGRLAAGRFIIETGTIGRPGDELQGTIKGDIAINIVNRGGGFGQQIGAYNFNIDLKAKKAFQDKAILFLGFLDGYKTATPEGGQYKFRVSATNPMMPPSISAAR</sequence>
<dbReference type="AlphaFoldDB" id="A0A150WLN8"/>
<keyword evidence="3" id="KW-1185">Reference proteome</keyword>
<feature type="transmembrane region" description="Helical" evidence="1">
    <location>
        <begin position="18"/>
        <end position="35"/>
    </location>
</feature>
<accession>A0A150WLN8</accession>
<dbReference type="OrthoDB" id="5289365at2"/>